<keyword evidence="2" id="KW-1185">Reference proteome</keyword>
<evidence type="ECO:0000313" key="1">
    <source>
        <dbReference type="EMBL" id="TPX48607.1"/>
    </source>
</evidence>
<dbReference type="AlphaFoldDB" id="A0A507DB58"/>
<proteinExistence type="predicted"/>
<reference evidence="1 2" key="1">
    <citation type="journal article" date="2019" name="Sci. Rep.">
        <title>Comparative genomics of chytrid fungi reveal insights into the obligate biotrophic and pathogenic lifestyle of Synchytrium endobioticum.</title>
        <authorList>
            <person name="van de Vossenberg B.T.L.H."/>
            <person name="Warris S."/>
            <person name="Nguyen H.D.T."/>
            <person name="van Gent-Pelzer M.P.E."/>
            <person name="Joly D.L."/>
            <person name="van de Geest H.C."/>
            <person name="Bonants P.J.M."/>
            <person name="Smith D.S."/>
            <person name="Levesque C.A."/>
            <person name="van der Lee T.A.J."/>
        </authorList>
    </citation>
    <scope>NUCLEOTIDE SEQUENCE [LARGE SCALE GENOMIC DNA]</scope>
    <source>
        <strain evidence="1 2">MB42</strain>
    </source>
</reference>
<protein>
    <submittedName>
        <fullName evidence="1">Uncharacterized protein</fullName>
    </submittedName>
</protein>
<sequence length="77" mass="8631">MFQPRPACERVHSRIVNTNFPSALLNTYISRGSESGVDANKGVPKAASISRCWDDQCQTLITICRRSNHSMEVLLDH</sequence>
<dbReference type="VEuPathDB" id="FungiDB:SeMB42_g02937"/>
<comment type="caution">
    <text evidence="1">The sequence shown here is derived from an EMBL/GenBank/DDBJ whole genome shotgun (WGS) entry which is preliminary data.</text>
</comment>
<name>A0A507DB58_9FUNG</name>
<dbReference type="Proteomes" id="UP000317494">
    <property type="component" value="Unassembled WGS sequence"/>
</dbReference>
<organism evidence="1 2">
    <name type="scientific">Synchytrium endobioticum</name>
    <dbReference type="NCBI Taxonomy" id="286115"/>
    <lineage>
        <taxon>Eukaryota</taxon>
        <taxon>Fungi</taxon>
        <taxon>Fungi incertae sedis</taxon>
        <taxon>Chytridiomycota</taxon>
        <taxon>Chytridiomycota incertae sedis</taxon>
        <taxon>Chytridiomycetes</taxon>
        <taxon>Synchytriales</taxon>
        <taxon>Synchytriaceae</taxon>
        <taxon>Synchytrium</taxon>
    </lineage>
</organism>
<gene>
    <name evidence="1" type="ORF">SeMB42_g02937</name>
</gene>
<accession>A0A507DB58</accession>
<dbReference type="EMBL" id="QEAN01000097">
    <property type="protein sequence ID" value="TPX48607.1"/>
    <property type="molecule type" value="Genomic_DNA"/>
</dbReference>
<evidence type="ECO:0000313" key="2">
    <source>
        <dbReference type="Proteomes" id="UP000317494"/>
    </source>
</evidence>